<evidence type="ECO:0000313" key="1">
    <source>
        <dbReference type="EMBL" id="UXX80487.1"/>
    </source>
</evidence>
<keyword evidence="2" id="KW-1185">Reference proteome</keyword>
<sequence>MKHMFLLISMFGITFVMHSCVDDGPNCDEETIDEQMEDLFETYSNECSGSVADCEGCGQAIEEYVDFLKSIKSCASSAEGLDEEYIEGFIGDLEDELDDMGCSHDDDDDEEEEEGCNLEFKFTSYLDPSRHSFVASHITDYEPEFVNFSVTPLEVNKIKSGPASYPGTSSGQPDANSGVYNNPLPGYYDIASIDDRNCKVVKRFLLPGFHILDHDLRVGGSVTRLDFISNDVKYFSTIANISIGETWNDNALKEDYRPELNFTCWFNSEKVLNNGGSVVVTQAENKTADWQEFATTLKMPEVASDFDLFPGTITLVDYSDPVGYSLPESEDDRSGGSVSVTVNKTSNFSQRDGDMEALLNQAYELYVTYDNYYLESATGTIKLEGSIEILWVGNSLKNNED</sequence>
<dbReference type="Proteomes" id="UP001062165">
    <property type="component" value="Chromosome"/>
</dbReference>
<accession>A0ABY6D2U3</accession>
<organism evidence="1 2">
    <name type="scientific">Reichenbachiella carrageenanivorans</name>
    <dbReference type="NCBI Taxonomy" id="2979869"/>
    <lineage>
        <taxon>Bacteria</taxon>
        <taxon>Pseudomonadati</taxon>
        <taxon>Bacteroidota</taxon>
        <taxon>Cytophagia</taxon>
        <taxon>Cytophagales</taxon>
        <taxon>Reichenbachiellaceae</taxon>
        <taxon>Reichenbachiella</taxon>
    </lineage>
</organism>
<evidence type="ECO:0000313" key="2">
    <source>
        <dbReference type="Proteomes" id="UP001062165"/>
    </source>
</evidence>
<reference evidence="1" key="1">
    <citation type="submission" date="2022-10" db="EMBL/GenBank/DDBJ databases">
        <title>Comparative genomics and taxonomic characterization of three novel marine species of genus Reichenbachiella exhibiting antioxidant and polysaccharide degradation activities.</title>
        <authorList>
            <person name="Muhammad N."/>
            <person name="Lee Y.-J."/>
            <person name="Ko J."/>
            <person name="Kim S.-G."/>
        </authorList>
    </citation>
    <scope>NUCLEOTIDE SEQUENCE</scope>
    <source>
        <strain evidence="1">Wsw4-B4</strain>
    </source>
</reference>
<name>A0ABY6D2U3_9BACT</name>
<protein>
    <recommendedName>
        <fullName evidence="3">Lipoprotein</fullName>
    </recommendedName>
</protein>
<evidence type="ECO:0008006" key="3">
    <source>
        <dbReference type="Google" id="ProtNLM"/>
    </source>
</evidence>
<proteinExistence type="predicted"/>
<dbReference type="EMBL" id="CP106735">
    <property type="protein sequence ID" value="UXX80487.1"/>
    <property type="molecule type" value="Genomic_DNA"/>
</dbReference>
<gene>
    <name evidence="1" type="ORF">N7E81_05165</name>
</gene>
<dbReference type="RefSeq" id="WP_263052217.1">
    <property type="nucleotide sequence ID" value="NZ_CP106735.1"/>
</dbReference>